<dbReference type="KEGG" id="pco:PHACADRAFT_106638"/>
<evidence type="ECO:0000313" key="1">
    <source>
        <dbReference type="EMBL" id="EKM49854.1"/>
    </source>
</evidence>
<gene>
    <name evidence="1" type="ORF">PHACADRAFT_106638</name>
</gene>
<name>K5VTH7_PHACS</name>
<dbReference type="GeneID" id="18907406"/>
<proteinExistence type="predicted"/>
<dbReference type="RefSeq" id="XP_007401905.1">
    <property type="nucleotide sequence ID" value="XM_007401843.1"/>
</dbReference>
<dbReference type="Proteomes" id="UP000008370">
    <property type="component" value="Unassembled WGS sequence"/>
</dbReference>
<sequence length="74" mass="8494">EGTRWQKCGHFQRHMVTAIIDCDSKKCERSLKHTKNCRDPACIKNFGPDLQKDVDTVNDDCFQCRTAAARRVPV</sequence>
<dbReference type="AlphaFoldDB" id="K5VTH7"/>
<evidence type="ECO:0000313" key="2">
    <source>
        <dbReference type="Proteomes" id="UP000008370"/>
    </source>
</evidence>
<reference evidence="1 2" key="1">
    <citation type="journal article" date="2012" name="BMC Genomics">
        <title>Comparative genomics of the white-rot fungi, Phanerochaete carnosa and P. chrysosporium, to elucidate the genetic basis of the distinct wood types they colonize.</title>
        <authorList>
            <person name="Suzuki H."/>
            <person name="MacDonald J."/>
            <person name="Syed K."/>
            <person name="Salamov A."/>
            <person name="Hori C."/>
            <person name="Aerts A."/>
            <person name="Henrissat B."/>
            <person name="Wiebenga A."/>
            <person name="vanKuyk P.A."/>
            <person name="Barry K."/>
            <person name="Lindquist E."/>
            <person name="LaButti K."/>
            <person name="Lapidus A."/>
            <person name="Lucas S."/>
            <person name="Coutinho P."/>
            <person name="Gong Y."/>
            <person name="Samejima M."/>
            <person name="Mahadevan R."/>
            <person name="Abou-Zaid M."/>
            <person name="de Vries R.P."/>
            <person name="Igarashi K."/>
            <person name="Yadav J.S."/>
            <person name="Grigoriev I.V."/>
            <person name="Master E.R."/>
        </authorList>
    </citation>
    <scope>NUCLEOTIDE SEQUENCE [LARGE SCALE GENOMIC DNA]</scope>
    <source>
        <strain evidence="1 2">HHB-10118-sp</strain>
    </source>
</reference>
<dbReference type="EMBL" id="JH930480">
    <property type="protein sequence ID" value="EKM49854.1"/>
    <property type="molecule type" value="Genomic_DNA"/>
</dbReference>
<accession>K5VTH7</accession>
<keyword evidence="2" id="KW-1185">Reference proteome</keyword>
<organism evidence="1 2">
    <name type="scientific">Phanerochaete carnosa (strain HHB-10118-sp)</name>
    <name type="common">White-rot fungus</name>
    <name type="synonym">Peniophora carnosa</name>
    <dbReference type="NCBI Taxonomy" id="650164"/>
    <lineage>
        <taxon>Eukaryota</taxon>
        <taxon>Fungi</taxon>
        <taxon>Dikarya</taxon>
        <taxon>Basidiomycota</taxon>
        <taxon>Agaricomycotina</taxon>
        <taxon>Agaricomycetes</taxon>
        <taxon>Polyporales</taxon>
        <taxon>Phanerochaetaceae</taxon>
        <taxon>Phanerochaete</taxon>
    </lineage>
</organism>
<dbReference type="InParanoid" id="K5VTH7"/>
<feature type="non-terminal residue" evidence="1">
    <location>
        <position position="1"/>
    </location>
</feature>
<dbReference type="HOGENOM" id="CLU_180191_1_0_1"/>
<dbReference type="OrthoDB" id="3132318at2759"/>
<protein>
    <submittedName>
        <fullName evidence="1">Uncharacterized protein</fullName>
    </submittedName>
</protein>